<protein>
    <recommendedName>
        <fullName evidence="3">Asp23/Gls24 family envelope stress response protein</fullName>
    </recommendedName>
</protein>
<dbReference type="Proteomes" id="UP001500218">
    <property type="component" value="Unassembled WGS sequence"/>
</dbReference>
<evidence type="ECO:0000313" key="1">
    <source>
        <dbReference type="EMBL" id="GAA1803034.1"/>
    </source>
</evidence>
<gene>
    <name evidence="1" type="ORF">GCM10009682_26110</name>
</gene>
<name>A0ABN2LZ52_9ACTN</name>
<comment type="caution">
    <text evidence="1">The sequence shown here is derived from an EMBL/GenBank/DDBJ whole genome shotgun (WGS) entry which is preliminary data.</text>
</comment>
<sequence>MTTRAPMRREDLVRALAEAVEQVPGVARLHPGTVVEVATHFAGGKVVGVRLGDPVEIHIVADRVPLPPVAAEVAAATRRILAAAGDDRQVTVVVDDVVEAALERRR</sequence>
<evidence type="ECO:0008006" key="3">
    <source>
        <dbReference type="Google" id="ProtNLM"/>
    </source>
</evidence>
<dbReference type="EMBL" id="BAAALT010000066">
    <property type="protein sequence ID" value="GAA1803034.1"/>
    <property type="molecule type" value="Genomic_DNA"/>
</dbReference>
<organism evidence="1 2">
    <name type="scientific">Luedemannella flava</name>
    <dbReference type="NCBI Taxonomy" id="349316"/>
    <lineage>
        <taxon>Bacteria</taxon>
        <taxon>Bacillati</taxon>
        <taxon>Actinomycetota</taxon>
        <taxon>Actinomycetes</taxon>
        <taxon>Micromonosporales</taxon>
        <taxon>Micromonosporaceae</taxon>
        <taxon>Luedemannella</taxon>
    </lineage>
</organism>
<keyword evidence="2" id="KW-1185">Reference proteome</keyword>
<proteinExistence type="predicted"/>
<evidence type="ECO:0000313" key="2">
    <source>
        <dbReference type="Proteomes" id="UP001500218"/>
    </source>
</evidence>
<reference evidence="1 2" key="1">
    <citation type="journal article" date="2019" name="Int. J. Syst. Evol. Microbiol.">
        <title>The Global Catalogue of Microorganisms (GCM) 10K type strain sequencing project: providing services to taxonomists for standard genome sequencing and annotation.</title>
        <authorList>
            <consortium name="The Broad Institute Genomics Platform"/>
            <consortium name="The Broad Institute Genome Sequencing Center for Infectious Disease"/>
            <person name="Wu L."/>
            <person name="Ma J."/>
        </authorList>
    </citation>
    <scope>NUCLEOTIDE SEQUENCE [LARGE SCALE GENOMIC DNA]</scope>
    <source>
        <strain evidence="1 2">JCM 13250</strain>
    </source>
</reference>
<accession>A0ABN2LZ52</accession>
<dbReference type="RefSeq" id="WP_344130144.1">
    <property type="nucleotide sequence ID" value="NZ_BAAALT010000066.1"/>
</dbReference>